<dbReference type="Proteomes" id="UP000186917">
    <property type="component" value="Unassembled WGS sequence"/>
</dbReference>
<evidence type="ECO:0000256" key="1">
    <source>
        <dbReference type="SAM" id="SignalP"/>
    </source>
</evidence>
<evidence type="ECO:0000313" key="2">
    <source>
        <dbReference type="EMBL" id="SIT27590.1"/>
    </source>
</evidence>
<protein>
    <submittedName>
        <fullName evidence="2">Uncharacterized protein</fullName>
    </submittedName>
</protein>
<sequence>MKKQLKIAAGVTLLLAGVWACGSNENHSQALTASYKPSSTPLPSDVFAYCTVSPNEFDGWFESGKASVGGKVKHANSVTFPSSNNCDFYKWSEQMFLWLTSPAGNGKLVMETPLFYDVSSEENKERHFIPHVPGQPLQLSSGVNKTGPNGLPVMRSTSGQLFEIEDFQQQPNGKKLVTAANGAAAQVAQVREAPNGKFEFLDAGGKVIQHPKAIIHAGFNKQQIVTRFTAGNKTIYLDAAGNLVDSESGQATGDALLSRNGALVYYLTIVNDVYANYLTFAKQGLINNSRFPTTAATLDSICKLARKSGVTLPDSNALAMEFKSSWVETSTLDDSTGYIRMIARVTKYDTSNPARWLPKGTKTVSVALVGVHVVGSVAGHPELVWATFEHQSNAPNIAYQYQNSKKQLVTAPADTGTGWLFSTNALDTKANVSQAKSKNDTITAASTTIKASNTQQWCPWGTTPGVGNLSNQEDTFTYVSNTKILSINNSIRSLLGKDVRKNYLFIGATWTFGGTAPNGNVYSQQHQEPGVSIGTNTLANSTMETYFQSNTRSCFTCHKTRNAPPSLNPVGISHIFGELKPLKY</sequence>
<feature type="signal peptide" evidence="1">
    <location>
        <begin position="1"/>
        <end position="20"/>
    </location>
</feature>
<dbReference type="STRING" id="477680.SAMN05421788_107275"/>
<proteinExistence type="predicted"/>
<dbReference type="OrthoDB" id="280897at2"/>
<organism evidence="2 3">
    <name type="scientific">Filimonas lacunae</name>
    <dbReference type="NCBI Taxonomy" id="477680"/>
    <lineage>
        <taxon>Bacteria</taxon>
        <taxon>Pseudomonadati</taxon>
        <taxon>Bacteroidota</taxon>
        <taxon>Chitinophagia</taxon>
        <taxon>Chitinophagales</taxon>
        <taxon>Chitinophagaceae</taxon>
        <taxon>Filimonas</taxon>
    </lineage>
</organism>
<keyword evidence="1" id="KW-0732">Signal</keyword>
<name>A0A173MG62_9BACT</name>
<reference evidence="3" key="1">
    <citation type="submission" date="2017-01" db="EMBL/GenBank/DDBJ databases">
        <authorList>
            <person name="Varghese N."/>
            <person name="Submissions S."/>
        </authorList>
    </citation>
    <scope>NUCLEOTIDE SEQUENCE [LARGE SCALE GENOMIC DNA]</scope>
    <source>
        <strain evidence="3">DSM 21054</strain>
    </source>
</reference>
<keyword evidence="3" id="KW-1185">Reference proteome</keyword>
<gene>
    <name evidence="2" type="ORF">SAMN05421788_107275</name>
</gene>
<dbReference type="AlphaFoldDB" id="A0A173MG62"/>
<dbReference type="KEGG" id="fln:FLA_2633"/>
<dbReference type="RefSeq" id="WP_076380897.1">
    <property type="nucleotide sequence ID" value="NZ_AP017422.1"/>
</dbReference>
<feature type="chain" id="PRO_5030022901" evidence="1">
    <location>
        <begin position="21"/>
        <end position="584"/>
    </location>
</feature>
<evidence type="ECO:0000313" key="3">
    <source>
        <dbReference type="Proteomes" id="UP000186917"/>
    </source>
</evidence>
<dbReference type="EMBL" id="FTOR01000007">
    <property type="protein sequence ID" value="SIT27590.1"/>
    <property type="molecule type" value="Genomic_DNA"/>
</dbReference>
<accession>A0A173MG62</accession>